<evidence type="ECO:0000256" key="2">
    <source>
        <dbReference type="ARBA" id="ARBA00007677"/>
    </source>
</evidence>
<dbReference type="Proteomes" id="UP000094565">
    <property type="component" value="Chromosome 1"/>
</dbReference>
<name>A0A1B2J8H3_PICPA</name>
<dbReference type="GO" id="GO:0000026">
    <property type="term" value="F:alpha-1,2-mannosyltransferase activity"/>
    <property type="evidence" value="ECO:0007669"/>
    <property type="project" value="TreeGrafter"/>
</dbReference>
<keyword evidence="8" id="KW-1185">Reference proteome</keyword>
<feature type="transmembrane region" description="Helical" evidence="6">
    <location>
        <begin position="55"/>
        <end position="75"/>
    </location>
</feature>
<dbReference type="InterPro" id="IPR002685">
    <property type="entry name" value="Glyco_trans_15"/>
</dbReference>
<protein>
    <submittedName>
        <fullName evidence="7">BA75_01723T0</fullName>
    </submittedName>
</protein>
<keyword evidence="4" id="KW-0808">Transferase</keyword>
<keyword evidence="6" id="KW-1133">Transmembrane helix</keyword>
<dbReference type="GO" id="GO:0016020">
    <property type="term" value="C:membrane"/>
    <property type="evidence" value="ECO:0007669"/>
    <property type="project" value="UniProtKB-SubCell"/>
</dbReference>
<dbReference type="GO" id="GO:0006487">
    <property type="term" value="P:protein N-linked glycosylation"/>
    <property type="evidence" value="ECO:0007669"/>
    <property type="project" value="TreeGrafter"/>
</dbReference>
<dbReference type="Pfam" id="PF01793">
    <property type="entry name" value="Glyco_transf_15"/>
    <property type="match status" value="1"/>
</dbReference>
<accession>A0A1B2J8H3</accession>
<dbReference type="SUPFAM" id="SSF53448">
    <property type="entry name" value="Nucleotide-diphospho-sugar transferases"/>
    <property type="match status" value="1"/>
</dbReference>
<dbReference type="GO" id="GO:0005794">
    <property type="term" value="C:Golgi apparatus"/>
    <property type="evidence" value="ECO:0007669"/>
    <property type="project" value="TreeGrafter"/>
</dbReference>
<gene>
    <name evidence="7" type="ORF">ATY40_BA7501723</name>
</gene>
<dbReference type="GO" id="GO:0000032">
    <property type="term" value="P:cell wall mannoprotein biosynthetic process"/>
    <property type="evidence" value="ECO:0007669"/>
    <property type="project" value="TreeGrafter"/>
</dbReference>
<keyword evidence="5" id="KW-0735">Signal-anchor</keyword>
<dbReference type="GO" id="GO:0006493">
    <property type="term" value="P:protein O-linked glycosylation"/>
    <property type="evidence" value="ECO:0007669"/>
    <property type="project" value="TreeGrafter"/>
</dbReference>
<proteinExistence type="inferred from homology"/>
<dbReference type="OrthoDB" id="3978028at2759"/>
<evidence type="ECO:0000256" key="4">
    <source>
        <dbReference type="ARBA" id="ARBA00022679"/>
    </source>
</evidence>
<reference evidence="7 8" key="1">
    <citation type="submission" date="2016-02" db="EMBL/GenBank/DDBJ databases">
        <title>Comparative genomic and transcriptomic foundation for Pichia pastoris.</title>
        <authorList>
            <person name="Love K.R."/>
            <person name="Shah K.A."/>
            <person name="Whittaker C.A."/>
            <person name="Wu J."/>
            <person name="Bartlett M.C."/>
            <person name="Ma D."/>
            <person name="Leeson R.L."/>
            <person name="Priest M."/>
            <person name="Young S.K."/>
            <person name="Love J.C."/>
        </authorList>
    </citation>
    <scope>NUCLEOTIDE SEQUENCE [LARGE SCALE GENOMIC DNA]</scope>
    <source>
        <strain evidence="7 8">ATCC 28485</strain>
    </source>
</reference>
<evidence type="ECO:0000313" key="7">
    <source>
        <dbReference type="EMBL" id="ANZ74272.1"/>
    </source>
</evidence>
<organism evidence="7 8">
    <name type="scientific">Komagataella pastoris</name>
    <name type="common">Yeast</name>
    <name type="synonym">Pichia pastoris</name>
    <dbReference type="NCBI Taxonomy" id="4922"/>
    <lineage>
        <taxon>Eukaryota</taxon>
        <taxon>Fungi</taxon>
        <taxon>Dikarya</taxon>
        <taxon>Ascomycota</taxon>
        <taxon>Saccharomycotina</taxon>
        <taxon>Pichiomycetes</taxon>
        <taxon>Pichiales</taxon>
        <taxon>Pichiaceae</taxon>
        <taxon>Komagataella</taxon>
    </lineage>
</organism>
<dbReference type="AlphaFoldDB" id="A0A1B2J8H3"/>
<dbReference type="EMBL" id="CP014584">
    <property type="protein sequence ID" value="ANZ74272.1"/>
    <property type="molecule type" value="Genomic_DNA"/>
</dbReference>
<evidence type="ECO:0000313" key="8">
    <source>
        <dbReference type="Proteomes" id="UP000094565"/>
    </source>
</evidence>
<comment type="subcellular location">
    <subcellularLocation>
        <location evidence="1">Membrane</location>
        <topology evidence="1">Single-pass type II membrane protein</topology>
    </subcellularLocation>
</comment>
<evidence type="ECO:0000256" key="5">
    <source>
        <dbReference type="ARBA" id="ARBA00022968"/>
    </source>
</evidence>
<dbReference type="PANTHER" id="PTHR31121">
    <property type="entry name" value="ALPHA-1,2 MANNOSYLTRANSFERASE KTR1"/>
    <property type="match status" value="1"/>
</dbReference>
<dbReference type="PANTHER" id="PTHR31121:SF6">
    <property type="entry name" value="ALPHA-1,2 MANNOSYLTRANSFERASE KTR1"/>
    <property type="match status" value="1"/>
</dbReference>
<keyword evidence="3" id="KW-0328">Glycosyltransferase</keyword>
<dbReference type="Gene3D" id="3.90.550.10">
    <property type="entry name" value="Spore Coat Polysaccharide Biosynthesis Protein SpsA, Chain A"/>
    <property type="match status" value="1"/>
</dbReference>
<keyword evidence="6" id="KW-0812">Transmembrane</keyword>
<dbReference type="InterPro" id="IPR029044">
    <property type="entry name" value="Nucleotide-diphossugar_trans"/>
</dbReference>
<evidence type="ECO:0000256" key="6">
    <source>
        <dbReference type="SAM" id="Phobius"/>
    </source>
</evidence>
<evidence type="ECO:0000256" key="3">
    <source>
        <dbReference type="ARBA" id="ARBA00022676"/>
    </source>
</evidence>
<comment type="similarity">
    <text evidence="2">Belongs to the glycosyltransferase 15 family.</text>
</comment>
<evidence type="ECO:0000256" key="1">
    <source>
        <dbReference type="ARBA" id="ARBA00004606"/>
    </source>
</evidence>
<dbReference type="FunFam" id="3.90.550.10:FF:000051">
    <property type="entry name" value="Alpha-1,2-mannosyltransferase (Ktr4)"/>
    <property type="match status" value="1"/>
</dbReference>
<sequence>MFRQVDYVTNKVITTNDIGLLINLDLVLQKLVDLVQFLNVPLIGMMRARCNLERVNLSFITSVFLASVAVLFISLEMPKVFARDRQIFKVKLGFMGTGLQKGSYETNRNVETPHINSQKTQYLDTISASHERANATFYTLCRNEELYQMLETVQNYEDRFNSKFKYDWVFLNDYPFTDEFKRVISNAVSGEAKFGQVPASHWRFPDHIDQQKVYELMDKMDSENTTGDYLGLPIPYAKSISYRHMCRYQSGFFYKHELLQGYKYFWRVEPDVRLYCDIDYDVFKSMEQNGKRYGFAISMMEFEKTIESLFKEVKNYLHMNGVSQLLNGTDNLSDFVYDELSDDYTLCHFWSNFEIGDLDFFRGREYNELFNYLDSKGGFYYERWGDAPIHSIAVSLFMQWDDIKWFSDIGYRHPPYLSCPLSEEVRLEKKCSCDPSQDFTMDAYSCTRFYQDIVKDKQKSQGGNF</sequence>
<keyword evidence="6" id="KW-0472">Membrane</keyword>